<dbReference type="AlphaFoldDB" id="A0A9P4U7C2"/>
<keyword evidence="2" id="KW-1185">Reference proteome</keyword>
<name>A0A9P4U7C2_9PLEO</name>
<dbReference type="EMBL" id="MU001509">
    <property type="protein sequence ID" value="KAF2439656.1"/>
    <property type="molecule type" value="Genomic_DNA"/>
</dbReference>
<organism evidence="1 2">
    <name type="scientific">Karstenula rhodostoma CBS 690.94</name>
    <dbReference type="NCBI Taxonomy" id="1392251"/>
    <lineage>
        <taxon>Eukaryota</taxon>
        <taxon>Fungi</taxon>
        <taxon>Dikarya</taxon>
        <taxon>Ascomycota</taxon>
        <taxon>Pezizomycotina</taxon>
        <taxon>Dothideomycetes</taxon>
        <taxon>Pleosporomycetidae</taxon>
        <taxon>Pleosporales</taxon>
        <taxon>Massarineae</taxon>
        <taxon>Didymosphaeriaceae</taxon>
        <taxon>Karstenula</taxon>
    </lineage>
</organism>
<evidence type="ECO:0000313" key="1">
    <source>
        <dbReference type="EMBL" id="KAF2439656.1"/>
    </source>
</evidence>
<reference evidence="1" key="1">
    <citation type="journal article" date="2020" name="Stud. Mycol.">
        <title>101 Dothideomycetes genomes: a test case for predicting lifestyles and emergence of pathogens.</title>
        <authorList>
            <person name="Haridas S."/>
            <person name="Albert R."/>
            <person name="Binder M."/>
            <person name="Bloem J."/>
            <person name="Labutti K."/>
            <person name="Salamov A."/>
            <person name="Andreopoulos B."/>
            <person name="Baker S."/>
            <person name="Barry K."/>
            <person name="Bills G."/>
            <person name="Bluhm B."/>
            <person name="Cannon C."/>
            <person name="Castanera R."/>
            <person name="Culley D."/>
            <person name="Daum C."/>
            <person name="Ezra D."/>
            <person name="Gonzalez J."/>
            <person name="Henrissat B."/>
            <person name="Kuo A."/>
            <person name="Liang C."/>
            <person name="Lipzen A."/>
            <person name="Lutzoni F."/>
            <person name="Magnuson J."/>
            <person name="Mondo S."/>
            <person name="Nolan M."/>
            <person name="Ohm R."/>
            <person name="Pangilinan J."/>
            <person name="Park H.-J."/>
            <person name="Ramirez L."/>
            <person name="Alfaro M."/>
            <person name="Sun H."/>
            <person name="Tritt A."/>
            <person name="Yoshinaga Y."/>
            <person name="Zwiers L.-H."/>
            <person name="Turgeon B."/>
            <person name="Goodwin S."/>
            <person name="Spatafora J."/>
            <person name="Crous P."/>
            <person name="Grigoriev I."/>
        </authorList>
    </citation>
    <scope>NUCLEOTIDE SEQUENCE</scope>
    <source>
        <strain evidence="1">CBS 690.94</strain>
    </source>
</reference>
<proteinExistence type="predicted"/>
<protein>
    <submittedName>
        <fullName evidence="1">Uncharacterized protein</fullName>
    </submittedName>
</protein>
<comment type="caution">
    <text evidence="1">The sequence shown here is derived from an EMBL/GenBank/DDBJ whole genome shotgun (WGS) entry which is preliminary data.</text>
</comment>
<dbReference type="Proteomes" id="UP000799764">
    <property type="component" value="Unassembled WGS sequence"/>
</dbReference>
<gene>
    <name evidence="1" type="ORF">P171DRAFT_448446</name>
</gene>
<sequence>MPDATDSAKRTQGRYTIKARWMQRWYDAITAPGAGRPPPHRAPRPSPVTPTLELAQRGFPNHVGPSAYLHRRHISKESNFLSLRLHSTMYSNTLVRPGILVQLRIDLRITKVPYSYQALMLKCRQNQGTKNVVRLPLEKYIAVLSDVCPTTQRHTDAEPREAPGRNLGLSHSHLAFVYSLSSPRSWCSMFSRLD</sequence>
<accession>A0A9P4U7C2</accession>
<evidence type="ECO:0000313" key="2">
    <source>
        <dbReference type="Proteomes" id="UP000799764"/>
    </source>
</evidence>